<dbReference type="EMBL" id="GAMC01000221">
    <property type="protein sequence ID" value="JAC06335.1"/>
    <property type="molecule type" value="mRNA"/>
</dbReference>
<dbReference type="InterPro" id="IPR014010">
    <property type="entry name" value="REJ_dom"/>
</dbReference>
<evidence type="ECO:0000259" key="1">
    <source>
        <dbReference type="PROSITE" id="PS51111"/>
    </source>
</evidence>
<dbReference type="GO" id="GO:0016020">
    <property type="term" value="C:membrane"/>
    <property type="evidence" value="ECO:0007669"/>
    <property type="project" value="UniProtKB-SubCell"/>
</dbReference>
<reference evidence="2" key="1">
    <citation type="submission" date="2013-07" db="EMBL/GenBank/DDBJ databases">
        <authorList>
            <person name="Geib S."/>
        </authorList>
    </citation>
    <scope>NUCLEOTIDE SEQUENCE</scope>
</reference>
<sequence>MCQTSPSVNERFCTKISALETSGITKALQQSVTSDIDLLFQKTHALSAIVFNQPLPTPTHQYSGDFDKKNTFASIINCGRMLTHRPRADTTQLFTNRTQQMWAFFTTLITQLHSV</sequence>
<feature type="domain" description="REJ" evidence="1">
    <location>
        <begin position="1"/>
        <end position="115"/>
    </location>
</feature>
<name>W8CEG8_CERCA</name>
<reference evidence="2" key="2">
    <citation type="journal article" date="2014" name="BMC Genomics">
        <title>A genomic perspective to assessing quality of mass-reared SIT flies used in Mediterranean fruit fly (Ceratitis capitata) eradication in California.</title>
        <authorList>
            <person name="Calla B."/>
            <person name="Hall B."/>
            <person name="Hou S."/>
            <person name="Geib S.M."/>
        </authorList>
    </citation>
    <scope>NUCLEOTIDE SEQUENCE</scope>
</reference>
<feature type="non-terminal residue" evidence="2">
    <location>
        <position position="115"/>
    </location>
</feature>
<proteinExistence type="evidence at transcript level"/>
<evidence type="ECO:0000313" key="2">
    <source>
        <dbReference type="EMBL" id="JAC06335.1"/>
    </source>
</evidence>
<organism evidence="2">
    <name type="scientific">Ceratitis capitata</name>
    <name type="common">Mediterranean fruit fly</name>
    <name type="synonym">Tephritis capitata</name>
    <dbReference type="NCBI Taxonomy" id="7213"/>
    <lineage>
        <taxon>Eukaryota</taxon>
        <taxon>Metazoa</taxon>
        <taxon>Ecdysozoa</taxon>
        <taxon>Arthropoda</taxon>
        <taxon>Hexapoda</taxon>
        <taxon>Insecta</taxon>
        <taxon>Pterygota</taxon>
        <taxon>Neoptera</taxon>
        <taxon>Endopterygota</taxon>
        <taxon>Diptera</taxon>
        <taxon>Brachycera</taxon>
        <taxon>Muscomorpha</taxon>
        <taxon>Tephritoidea</taxon>
        <taxon>Tephritidae</taxon>
        <taxon>Ceratitis</taxon>
        <taxon>Ceratitis</taxon>
    </lineage>
</organism>
<dbReference type="AlphaFoldDB" id="W8CEG8"/>
<dbReference type="PROSITE" id="PS51111">
    <property type="entry name" value="REJ"/>
    <property type="match status" value="1"/>
</dbReference>
<accession>W8CEG8</accession>
<protein>
    <recommendedName>
        <fullName evidence="1">REJ domain-containing protein</fullName>
    </recommendedName>
</protein>